<evidence type="ECO:0000313" key="2">
    <source>
        <dbReference type="EMBL" id="CAI9726927.1"/>
    </source>
</evidence>
<accession>A0AA36B4R5</accession>
<protein>
    <submittedName>
        <fullName evidence="2">Uncharacterized protein</fullName>
    </submittedName>
</protein>
<dbReference type="Proteomes" id="UP001162480">
    <property type="component" value="Chromosome 8"/>
</dbReference>
<organism evidence="2 3">
    <name type="scientific">Octopus vulgaris</name>
    <name type="common">Common octopus</name>
    <dbReference type="NCBI Taxonomy" id="6645"/>
    <lineage>
        <taxon>Eukaryota</taxon>
        <taxon>Metazoa</taxon>
        <taxon>Spiralia</taxon>
        <taxon>Lophotrochozoa</taxon>
        <taxon>Mollusca</taxon>
        <taxon>Cephalopoda</taxon>
        <taxon>Coleoidea</taxon>
        <taxon>Octopodiformes</taxon>
        <taxon>Octopoda</taxon>
        <taxon>Incirrata</taxon>
        <taxon>Octopodidae</taxon>
        <taxon>Octopus</taxon>
    </lineage>
</organism>
<keyword evidence="3" id="KW-1185">Reference proteome</keyword>
<gene>
    <name evidence="2" type="ORF">OCTVUL_1B010487</name>
</gene>
<reference evidence="2" key="1">
    <citation type="submission" date="2023-08" db="EMBL/GenBank/DDBJ databases">
        <authorList>
            <person name="Alioto T."/>
            <person name="Alioto T."/>
            <person name="Gomez Garrido J."/>
        </authorList>
    </citation>
    <scope>NUCLEOTIDE SEQUENCE</scope>
</reference>
<keyword evidence="1" id="KW-1133">Transmembrane helix</keyword>
<keyword evidence="1" id="KW-0472">Membrane</keyword>
<keyword evidence="1" id="KW-0812">Transmembrane</keyword>
<evidence type="ECO:0000313" key="3">
    <source>
        <dbReference type="Proteomes" id="UP001162480"/>
    </source>
</evidence>
<dbReference type="EMBL" id="OX597821">
    <property type="protein sequence ID" value="CAI9726927.1"/>
    <property type="molecule type" value="Genomic_DNA"/>
</dbReference>
<proteinExistence type="predicted"/>
<dbReference type="AlphaFoldDB" id="A0AA36B4R5"/>
<evidence type="ECO:0000256" key="1">
    <source>
        <dbReference type="SAM" id="Phobius"/>
    </source>
</evidence>
<feature type="transmembrane region" description="Helical" evidence="1">
    <location>
        <begin position="90"/>
        <end position="114"/>
    </location>
</feature>
<sequence>MACISFEVLFEDLSIKCEVEFIRYIVRDQTFPEECQTAFTRELLMRIKTSFVNITLDKIDDFSFTVVITTSATVNVTTDRIPAEAKDNDMLFGLLSGFGSFAGIIMFCCCWWCCCCRDSKDELVGDILLFKKIDES</sequence>
<name>A0AA36B4R5_OCTVU</name>